<proteinExistence type="predicted"/>
<dbReference type="RefSeq" id="WP_343331473.1">
    <property type="nucleotide sequence ID" value="NZ_JAPOHD010000005.1"/>
</dbReference>
<evidence type="ECO:0000313" key="3">
    <source>
        <dbReference type="Proteomes" id="UP001145087"/>
    </source>
</evidence>
<gene>
    <name evidence="2" type="ORF">OU798_02205</name>
</gene>
<dbReference type="InterPro" id="IPR043736">
    <property type="entry name" value="DUF5681"/>
</dbReference>
<evidence type="ECO:0000313" key="2">
    <source>
        <dbReference type="EMBL" id="MCY1719137.1"/>
    </source>
</evidence>
<reference evidence="2" key="1">
    <citation type="submission" date="2022-11" db="EMBL/GenBank/DDBJ databases">
        <title>Marilongibacter aestuarii gen. nov., sp. nov., isolated from tidal flat sediment.</title>
        <authorList>
            <person name="Jiayan W."/>
        </authorList>
    </citation>
    <scope>NUCLEOTIDE SEQUENCE</scope>
    <source>
        <strain evidence="2">Z1-6</strain>
    </source>
</reference>
<dbReference type="Proteomes" id="UP001145087">
    <property type="component" value="Unassembled WGS sequence"/>
</dbReference>
<protein>
    <submittedName>
        <fullName evidence="2">DUF5681 domain-containing protein</fullName>
    </submittedName>
</protein>
<evidence type="ECO:0000259" key="1">
    <source>
        <dbReference type="Pfam" id="PF18932"/>
    </source>
</evidence>
<feature type="domain" description="DUF5681" evidence="1">
    <location>
        <begin position="3"/>
        <end position="29"/>
    </location>
</feature>
<comment type="caution">
    <text evidence="2">The sequence shown here is derived from an EMBL/GenBank/DDBJ whole genome shotgun (WGS) entry which is preliminary data.</text>
</comment>
<dbReference type="AlphaFoldDB" id="A0A9X3F3J7"/>
<name>A0A9X3F3J7_9BACT</name>
<sequence length="102" mass="11553">MAFQKGQSGNPIGRKRGIYNKSTQEFRDFIKEVIASNYTKNKVAKDLKELSPKTRLEILLKLLDFVLPKLSPTEVTEQSNSGDFFANVANLMKRDNSTSQMP</sequence>
<organism evidence="2 3">
    <name type="scientific">Draconibacterium aestuarii</name>
    <dbReference type="NCBI Taxonomy" id="2998507"/>
    <lineage>
        <taxon>Bacteria</taxon>
        <taxon>Pseudomonadati</taxon>
        <taxon>Bacteroidota</taxon>
        <taxon>Bacteroidia</taxon>
        <taxon>Marinilabiliales</taxon>
        <taxon>Prolixibacteraceae</taxon>
        <taxon>Draconibacterium</taxon>
    </lineage>
</organism>
<keyword evidence="3" id="KW-1185">Reference proteome</keyword>
<dbReference type="EMBL" id="JAPOHD010000005">
    <property type="protein sequence ID" value="MCY1719137.1"/>
    <property type="molecule type" value="Genomic_DNA"/>
</dbReference>
<accession>A0A9X3F3J7</accession>
<dbReference type="Pfam" id="PF18932">
    <property type="entry name" value="DUF5681"/>
    <property type="match status" value="1"/>
</dbReference>